<evidence type="ECO:0000313" key="5">
    <source>
        <dbReference type="EMBL" id="QDV85896.1"/>
    </source>
</evidence>
<dbReference type="Pfam" id="PF00353">
    <property type="entry name" value="HemolysinCabind"/>
    <property type="match status" value="3"/>
</dbReference>
<evidence type="ECO:0000256" key="4">
    <source>
        <dbReference type="ARBA" id="ARBA00023180"/>
    </source>
</evidence>
<evidence type="ECO:0000256" key="2">
    <source>
        <dbReference type="ARBA" id="ARBA00022737"/>
    </source>
</evidence>
<dbReference type="InterPro" id="IPR018511">
    <property type="entry name" value="Hemolysin-typ_Ca-bd_CS"/>
</dbReference>
<dbReference type="Pfam" id="PF01839">
    <property type="entry name" value="FG-GAP"/>
    <property type="match status" value="15"/>
</dbReference>
<keyword evidence="6" id="KW-1185">Reference proteome</keyword>
<dbReference type="InterPro" id="IPR036439">
    <property type="entry name" value="Dockerin_dom_sf"/>
</dbReference>
<dbReference type="InterPro" id="IPR013519">
    <property type="entry name" value="Int_alpha_beta-p"/>
</dbReference>
<dbReference type="Gene3D" id="2.130.10.130">
    <property type="entry name" value="Integrin alpha, N-terminal"/>
    <property type="match status" value="11"/>
</dbReference>
<proteinExistence type="predicted"/>
<dbReference type="InterPro" id="IPR018247">
    <property type="entry name" value="EF_Hand_1_Ca_BS"/>
</dbReference>
<dbReference type="SUPFAM" id="SSF51120">
    <property type="entry name" value="beta-Roll"/>
    <property type="match status" value="3"/>
</dbReference>
<protein>
    <submittedName>
        <fullName evidence="5">FG-GAP repeat protein</fullName>
    </submittedName>
</protein>
<dbReference type="PANTHER" id="PTHR23221">
    <property type="entry name" value="GLYCOSYLPHOSPHATIDYLINOSITOL PHOSPHOLIPASE D"/>
    <property type="match status" value="1"/>
</dbReference>
<sequence>MAHRGQRQPLVSTRMVGFGSLRLWIDFRVISWQGLNRHQLKTTESSDNREFPMNSILHRSHRRVAARRQRRILLEALEGRRLLAATNPLPLDSLDGSNGVRLIAAEADSRTGIAVSDVGDVNGDGRDDVVIGASLASPGGVSDAGASYVVFGDRNGLPPTVDLAKLDGKTGFVVTGIDSFDKSGSSLSGAGDFNGDGIDDLILGVSGGDQLPDLSVGEAYLLFGRSVWESGSVDPSRLSGGTGFQIVGLAAGDQLGVGVSAAGDINGDGLDDLIIGANGAEPTGSSNAGQSYVLFGTTDEIRSPFSPLALDGSNGFILNGKDEDFSGVRVSGAGDVNGDGLADLLIGTQNGKSYVVFGGADGFAASIDLSTLDGNDGFLISGNANDTHYVSEAGDINGDGLGDVIIGAFDPVQTDPGESYVVFGTDGGFAATIDLASLDGATGFRIDGIDAFDLAGLSVSGAGDVNSDGFDDLIVGAHRADPGGINQAGESYVVFGKASGFAAVFSLSSLDGINGFQINGIKADDNSGYAVSGAGDVDGDGFDDVILSAILADPGLADGGEGYIVYGGNFTGGVETQVGGESDDRLIANQGAAVDVLIGGGGDDKLTSDGGNDVLRGGADDDTLILQDVDFSGSRRVDGGRGFDTLLLDTAGETLDLRDIADTKIRQIEQIDFGTGLKAQAARTKQALVVTPLEIRNLSSTSNTLTVVGKGGTVRVEGRNWNGPTPITLDGKDFVEYTDGTATLRVQSNLSLVFSAWSLSGLNGLNGFRLDGVDSDEESGNSVHQVGDLNGDGFDDVMIGASRARPDGSNLAGATYVVFGGPGVFPSSIPLSSLNGTNGFRLDGMAAGDQSGFSVGGAGDFNGDGLDDLVLGAPLADANGRGESGVAYVVFGSTGGFASSIDLSSLNGSSGFRIEGIAASDELGQSVSFAGDFNGDGLDDVIVGAPNANPGGVGNAGEAYVLYGRTGAMPAVVDASSISATDGLVISGISVGDRTGVVVSDAGDINGDGLDDVIIGAHLADPNGNLSSGESYVVYGRTHFPSGSLGLGSLDGGNGFQLNGIASGDQSGLSVSGVGDFNGDGFDDLLVAAPFANPNGVSSAGESYLLFGGESLPSVFNFADMVGADGVRISGIDLNDFSGSSVSGAGDVNGDGFDDLLIGAQGGDGPDNGGNNRGETYVVFGSSSRPFSLELSTLDGTAGFRLEGVEDLDLSGESVSGAGDFNGDGFDDFLIGATGASTGGVNGAGSSYIVFGGNFTGGLETQVGSDADDTLNAVGGRFVADVLNGGRGNDTLISDGGQDVLRGGQGNDILVIVDNDFSGTRRILGGNGSDTLQMGRPGMSIDLTTIGDNRIVDIENIDLGSGLAHTLTLDGQDLRNLSSHDNSLTVDGDGSVVRLVGGDWGAPTLNRLNGDDYVRYANGNGIINLNARLTIAVAERELSSLDGNVGFTITGGNTFDSLGTVSGAGDINGDGYDDVVVGAIGADPNSQFEAGESYVVFGGPGGFNATLSVSDLNGVNGFRLPGMSGFDQSGYSVSGVGDFNGDGLDDLLIGARGADPGGEASAGECYLVFGRSTPFPRVIDVSSLDGTNGMRIEGAVRLDGLGSSVSGAGDVNGDGLSDLIIGASDARPFGRVNAGAAYVVFGDIAPAPAVLNVSELNGNNGFTITGEDLSGEAGISVGGNVDVNGDGFDDVILGAHHVDANGLLRVGKSYVVYGKPAGFAPLMDLTTLSTTQGFSITGLESFDRLGDAVSGAGDVNADGFDDMIVGARYVGSPPNDDLVGQSYVIFGDPNGLTLSIDPNQLNGTNGFRINGDADSDQLGNAVSAAGDVNGDGIDDLLVGAYSADPNGSTSAGAAYLIFGRRGSFSPDVDVTDLNGENGLRINGILPFDFAGIELGGRFDFNGDGLDDWIIAASGADPNGQTGAGESYVMFGNSPTGRVEVQLGDATDNQLIASQGLSMPDVLIGGRGNDTLISDGGEDVLRGGQGDDILAIVDADFSGTRRVIGGNGFDTLRLDGAGLMLDLISIPDNRLIDIEAIDITGSGANQLLLDKSEVLRLSSHSNTVTVLRDRDDLVDFGSGWTQIADELDAGKSFEVFAQGNATLKIEKISHYLAFPAGNGLDDWTVRRNGLRIEVFDNLAATVITSIDLASTKSLSFESVPPEPARLQIDYASGGFFEIPSGITFVGSSTSDSFALQGNGLTLATLAAGSPTMGTGILSTTQGGSSTAVMFSNLGPLNLSGLAGLAVQGPLNIGSETLQVDALGRIDLHALTSINGGTISAPGGIHLESSELLFGHGSVNAPVSSDSGSTITLSGDTTLGDIASLDGIQFQGRLNLGANTATLLDGHKAVLGSQTTIGSSSENGVLHSDNGIELPDTHTFVGRGVVNTINGEFENQGFVQGNGPGLTFNHLVTGAGDFGGVTTFNGGTDFGNSPAKINAGEIRFGAANSHTVELGGLIAGQEYDQVNAETATLDGILEVRFIDLQNDYHPQVGDSFPIITANSINGTFPCTDLPALPQDLAWDVLYSSDEVRLEIVRIPEVESIVVNDGSNSRSLITSVTVRFVSKVDHAALVNAFSLTNIDTNVAVGMISVAASDEVGKTSAVLTFSGESTHPGSNSLDDGNYRLDILSNQVVTAGNNAMLADFLFGGQKANAPNNDHFFRLYGDTDGDGDVDGQDYGRFGLTFLRHTGDPAYNSSLDYDLDGDIDGQDYGRFGLRFLTTRN</sequence>
<keyword evidence="1" id="KW-0732">Signal</keyword>
<dbReference type="SUPFAM" id="SSF69318">
    <property type="entry name" value="Integrin alpha N-terminal domain"/>
    <property type="match status" value="4"/>
</dbReference>
<gene>
    <name evidence="5" type="ORF">TBK1r_49130</name>
</gene>
<name>A0ABX5XX64_9BACT</name>
<dbReference type="InterPro" id="IPR011049">
    <property type="entry name" value="Serralysin-like_metalloprot_C"/>
</dbReference>
<evidence type="ECO:0000256" key="1">
    <source>
        <dbReference type="ARBA" id="ARBA00022729"/>
    </source>
</evidence>
<keyword evidence="3" id="KW-0378">Hydrolase</keyword>
<dbReference type="Gene3D" id="1.10.1330.10">
    <property type="entry name" value="Dockerin domain"/>
    <property type="match status" value="1"/>
</dbReference>
<dbReference type="InterPro" id="IPR028994">
    <property type="entry name" value="Integrin_alpha_N"/>
</dbReference>
<dbReference type="PANTHER" id="PTHR23221:SF7">
    <property type="entry name" value="PHOSPHATIDYLINOSITOL-GLYCAN-SPECIFIC PHOSPHOLIPASE D"/>
    <property type="match status" value="1"/>
</dbReference>
<dbReference type="Proteomes" id="UP000318081">
    <property type="component" value="Chromosome"/>
</dbReference>
<dbReference type="SMART" id="SM00191">
    <property type="entry name" value="Int_alpha"/>
    <property type="match status" value="21"/>
</dbReference>
<dbReference type="Gene3D" id="2.150.10.10">
    <property type="entry name" value="Serralysin-like metalloprotease, C-terminal"/>
    <property type="match status" value="1"/>
</dbReference>
<keyword evidence="4" id="KW-0325">Glycoprotein</keyword>
<evidence type="ECO:0000256" key="3">
    <source>
        <dbReference type="ARBA" id="ARBA00022801"/>
    </source>
</evidence>
<dbReference type="PROSITE" id="PS00018">
    <property type="entry name" value="EF_HAND_1"/>
    <property type="match status" value="1"/>
</dbReference>
<dbReference type="InterPro" id="IPR013517">
    <property type="entry name" value="FG-GAP"/>
</dbReference>
<dbReference type="PROSITE" id="PS51470">
    <property type="entry name" value="FG_GAP"/>
    <property type="match status" value="11"/>
</dbReference>
<dbReference type="InterPro" id="IPR001343">
    <property type="entry name" value="Hemolysn_Ca-bd"/>
</dbReference>
<dbReference type="PROSITE" id="PS00330">
    <property type="entry name" value="HEMOLYSIN_CALCIUM"/>
    <property type="match status" value="3"/>
</dbReference>
<reference evidence="5 6" key="1">
    <citation type="submission" date="2019-02" db="EMBL/GenBank/DDBJ databases">
        <title>Deep-cultivation of Planctomycetes and their phenomic and genomic characterization uncovers novel biology.</title>
        <authorList>
            <person name="Wiegand S."/>
            <person name="Jogler M."/>
            <person name="Boedeker C."/>
            <person name="Pinto D."/>
            <person name="Vollmers J."/>
            <person name="Rivas-Marin E."/>
            <person name="Kohn T."/>
            <person name="Peeters S.H."/>
            <person name="Heuer A."/>
            <person name="Rast P."/>
            <person name="Oberbeckmann S."/>
            <person name="Bunk B."/>
            <person name="Jeske O."/>
            <person name="Meyerdierks A."/>
            <person name="Storesund J.E."/>
            <person name="Kallscheuer N."/>
            <person name="Luecker S."/>
            <person name="Lage O.M."/>
            <person name="Pohl T."/>
            <person name="Merkel B.J."/>
            <person name="Hornburger P."/>
            <person name="Mueller R.-W."/>
            <person name="Bruemmer F."/>
            <person name="Labrenz M."/>
            <person name="Spormann A.M."/>
            <person name="Op den Camp H."/>
            <person name="Overmann J."/>
            <person name="Amann R."/>
            <person name="Jetten M.S.M."/>
            <person name="Mascher T."/>
            <person name="Medema M.H."/>
            <person name="Devos D.P."/>
            <person name="Kaster A.-K."/>
            <person name="Ovreas L."/>
            <person name="Rohde M."/>
            <person name="Galperin M.Y."/>
            <person name="Jogler C."/>
        </authorList>
    </citation>
    <scope>NUCLEOTIDE SEQUENCE [LARGE SCALE GENOMIC DNA]</scope>
    <source>
        <strain evidence="5 6">TBK1r</strain>
    </source>
</reference>
<dbReference type="PRINTS" id="PR01185">
    <property type="entry name" value="INTEGRINA"/>
</dbReference>
<evidence type="ECO:0000313" key="6">
    <source>
        <dbReference type="Proteomes" id="UP000318081"/>
    </source>
</evidence>
<accession>A0ABX5XX64</accession>
<dbReference type="InterPro" id="IPR000413">
    <property type="entry name" value="Integrin_alpha"/>
</dbReference>
<dbReference type="EMBL" id="CP036432">
    <property type="protein sequence ID" value="QDV85896.1"/>
    <property type="molecule type" value="Genomic_DNA"/>
</dbReference>
<keyword evidence="2" id="KW-0677">Repeat</keyword>
<organism evidence="5 6">
    <name type="scientific">Stieleria magnilauensis</name>
    <dbReference type="NCBI Taxonomy" id="2527963"/>
    <lineage>
        <taxon>Bacteria</taxon>
        <taxon>Pseudomonadati</taxon>
        <taxon>Planctomycetota</taxon>
        <taxon>Planctomycetia</taxon>
        <taxon>Pirellulales</taxon>
        <taxon>Pirellulaceae</taxon>
        <taxon>Stieleria</taxon>
    </lineage>
</organism>